<evidence type="ECO:0000313" key="17">
    <source>
        <dbReference type="EMBL" id="RUO23326.1"/>
    </source>
</evidence>
<dbReference type="InterPro" id="IPR050116">
    <property type="entry name" value="DNA_polymerase-Y"/>
</dbReference>
<sequence>MPESVNTRKIALLDLDAFFAAVEVLKEPKLAHRPFAVGGGGDRGVVATANYLARKFGVRSAMPGHQARRLCPDLVFVKPDMASYKAMSKEVLAVLLRYTDRIEPASIDEFYLDLSENEHFQGSASLTLEAIRKELRELGVSASAGISCQKMVAKIASEELKPDGQFVVPPEKVIQYLANLPLKRIPGVGPKSQERLNAAGYRLVGDIQAADPMKLQRLLGEHSGMLLFQRCLGVDDRPVQTTRLRKQVSVEETLHRDFTQLKDAERFLENTLLPSLQRRAGGERWQDLHAKGQTVKLKFNDFTQTTVSRVSNRVSPSLYYQLLSEAWPRAKQRPVRLIGIGFTLPDPDENRQLELALE</sequence>
<dbReference type="InterPro" id="IPR053848">
    <property type="entry name" value="IMS_HHH_1"/>
</dbReference>
<dbReference type="EC" id="2.7.7.7" evidence="15"/>
<dbReference type="SUPFAM" id="SSF56672">
    <property type="entry name" value="DNA/RNA polymerases"/>
    <property type="match status" value="1"/>
</dbReference>
<feature type="binding site" evidence="15">
    <location>
        <position position="108"/>
    </location>
    <ligand>
        <name>Mg(2+)</name>
        <dbReference type="ChEBI" id="CHEBI:18420"/>
    </ligand>
</feature>
<keyword evidence="11 15" id="KW-0239">DNA-directed DNA polymerase</keyword>
<reference evidence="18" key="1">
    <citation type="journal article" date="2018" name="Front. Microbiol.">
        <title>Genome-Based Analysis Reveals the Taxonomy and Diversity of the Family Idiomarinaceae.</title>
        <authorList>
            <person name="Liu Y."/>
            <person name="Lai Q."/>
            <person name="Shao Z."/>
        </authorList>
    </citation>
    <scope>NUCLEOTIDE SEQUENCE [LARGE SCALE GENOMIC DNA]</scope>
    <source>
        <strain evidence="18">GBPy7</strain>
    </source>
</reference>
<keyword evidence="3 15" id="KW-0515">Mutator protein</keyword>
<dbReference type="PANTHER" id="PTHR11076">
    <property type="entry name" value="DNA REPAIR POLYMERASE UMUC / TRANSFERASE FAMILY MEMBER"/>
    <property type="match status" value="1"/>
</dbReference>
<dbReference type="Gene3D" id="3.30.70.270">
    <property type="match status" value="1"/>
</dbReference>
<evidence type="ECO:0000256" key="14">
    <source>
        <dbReference type="ARBA" id="ARBA00049244"/>
    </source>
</evidence>
<dbReference type="InterPro" id="IPR043128">
    <property type="entry name" value="Rev_trsase/Diguanyl_cyclase"/>
</dbReference>
<proteinExistence type="inferred from homology"/>
<dbReference type="InterPro" id="IPR036775">
    <property type="entry name" value="DNA_pol_Y-fam_lit_finger_sf"/>
</dbReference>
<name>A0A432W2J7_9GAMM</name>
<gene>
    <name evidence="15" type="primary">dinB</name>
    <name evidence="17" type="ORF">CWE08_01365</name>
</gene>
<dbReference type="Proteomes" id="UP000288395">
    <property type="component" value="Unassembled WGS sequence"/>
</dbReference>
<dbReference type="Gene3D" id="3.30.1490.100">
    <property type="entry name" value="DNA polymerase, Y-family, little finger domain"/>
    <property type="match status" value="1"/>
</dbReference>
<feature type="domain" description="UmuC" evidence="16">
    <location>
        <begin position="10"/>
        <end position="189"/>
    </location>
</feature>
<evidence type="ECO:0000256" key="10">
    <source>
        <dbReference type="ARBA" id="ARBA00022842"/>
    </source>
</evidence>
<dbReference type="Gene3D" id="3.40.1170.60">
    <property type="match status" value="1"/>
</dbReference>
<keyword evidence="8 15" id="KW-0479">Metal-binding</keyword>
<dbReference type="NCBIfam" id="NF002677">
    <property type="entry name" value="PRK02406.1"/>
    <property type="match status" value="1"/>
</dbReference>
<dbReference type="Pfam" id="PF21999">
    <property type="entry name" value="IMS_HHH_1"/>
    <property type="match status" value="1"/>
</dbReference>
<comment type="similarity">
    <text evidence="2 15">Belongs to the DNA polymerase type-Y family.</text>
</comment>
<evidence type="ECO:0000259" key="16">
    <source>
        <dbReference type="PROSITE" id="PS50173"/>
    </source>
</evidence>
<evidence type="ECO:0000256" key="7">
    <source>
        <dbReference type="ARBA" id="ARBA00022705"/>
    </source>
</evidence>
<dbReference type="PROSITE" id="PS50173">
    <property type="entry name" value="UMUC"/>
    <property type="match status" value="1"/>
</dbReference>
<feature type="binding site" evidence="15">
    <location>
        <position position="14"/>
    </location>
    <ligand>
        <name>Mg(2+)</name>
        <dbReference type="ChEBI" id="CHEBI:18420"/>
    </ligand>
</feature>
<evidence type="ECO:0000256" key="12">
    <source>
        <dbReference type="ARBA" id="ARBA00023125"/>
    </source>
</evidence>
<comment type="catalytic activity">
    <reaction evidence="14 15">
        <text>DNA(n) + a 2'-deoxyribonucleoside 5'-triphosphate = DNA(n+1) + diphosphate</text>
        <dbReference type="Rhea" id="RHEA:22508"/>
        <dbReference type="Rhea" id="RHEA-COMP:17339"/>
        <dbReference type="Rhea" id="RHEA-COMP:17340"/>
        <dbReference type="ChEBI" id="CHEBI:33019"/>
        <dbReference type="ChEBI" id="CHEBI:61560"/>
        <dbReference type="ChEBI" id="CHEBI:173112"/>
        <dbReference type="EC" id="2.7.7.7"/>
    </reaction>
</comment>
<dbReference type="CDD" id="cd03586">
    <property type="entry name" value="PolY_Pol_IV_kappa"/>
    <property type="match status" value="1"/>
</dbReference>
<dbReference type="InterPro" id="IPR001126">
    <property type="entry name" value="UmuC"/>
</dbReference>
<dbReference type="GO" id="GO:0003684">
    <property type="term" value="F:damaged DNA binding"/>
    <property type="evidence" value="ECO:0007669"/>
    <property type="project" value="InterPro"/>
</dbReference>
<evidence type="ECO:0000256" key="6">
    <source>
        <dbReference type="ARBA" id="ARBA00022695"/>
    </source>
</evidence>
<organism evidence="17 18">
    <name type="scientific">Aliidiomarina iranensis</name>
    <dbReference type="NCBI Taxonomy" id="1434071"/>
    <lineage>
        <taxon>Bacteria</taxon>
        <taxon>Pseudomonadati</taxon>
        <taxon>Pseudomonadota</taxon>
        <taxon>Gammaproteobacteria</taxon>
        <taxon>Alteromonadales</taxon>
        <taxon>Idiomarinaceae</taxon>
        <taxon>Aliidiomarina</taxon>
    </lineage>
</organism>
<evidence type="ECO:0000256" key="13">
    <source>
        <dbReference type="ARBA" id="ARBA00023204"/>
    </source>
</evidence>
<feature type="site" description="Substrate discrimination" evidence="15">
    <location>
        <position position="19"/>
    </location>
</feature>
<evidence type="ECO:0000256" key="8">
    <source>
        <dbReference type="ARBA" id="ARBA00022723"/>
    </source>
</evidence>
<keyword evidence="12 15" id="KW-0238">DNA-binding</keyword>
<keyword evidence="9 15" id="KW-0227">DNA damage</keyword>
<dbReference type="RefSeq" id="WP_126764880.1">
    <property type="nucleotide sequence ID" value="NZ_PIPJ01000001.1"/>
</dbReference>
<keyword evidence="4 15" id="KW-0963">Cytoplasm</keyword>
<dbReference type="HAMAP" id="MF_01113">
    <property type="entry name" value="DNApol_IV"/>
    <property type="match status" value="1"/>
</dbReference>
<dbReference type="OrthoDB" id="9808813at2"/>
<keyword evidence="18" id="KW-1185">Reference proteome</keyword>
<accession>A0A432W2J7</accession>
<dbReference type="GO" id="GO:0003887">
    <property type="term" value="F:DNA-directed DNA polymerase activity"/>
    <property type="evidence" value="ECO:0007669"/>
    <property type="project" value="UniProtKB-UniRule"/>
</dbReference>
<dbReference type="Pfam" id="PF11799">
    <property type="entry name" value="IMS_C"/>
    <property type="match status" value="1"/>
</dbReference>
<evidence type="ECO:0000256" key="3">
    <source>
        <dbReference type="ARBA" id="ARBA00022457"/>
    </source>
</evidence>
<evidence type="ECO:0000256" key="2">
    <source>
        <dbReference type="ARBA" id="ARBA00010945"/>
    </source>
</evidence>
<dbReference type="InterPro" id="IPR022880">
    <property type="entry name" value="DNApol_IV"/>
</dbReference>
<keyword evidence="5 15" id="KW-0808">Transferase</keyword>
<dbReference type="SUPFAM" id="SSF100879">
    <property type="entry name" value="Lesion bypass DNA polymerase (Y-family), little finger domain"/>
    <property type="match status" value="1"/>
</dbReference>
<evidence type="ECO:0000313" key="18">
    <source>
        <dbReference type="Proteomes" id="UP000288395"/>
    </source>
</evidence>
<dbReference type="PANTHER" id="PTHR11076:SF33">
    <property type="entry name" value="DNA POLYMERASE KAPPA"/>
    <property type="match status" value="1"/>
</dbReference>
<evidence type="ECO:0000256" key="9">
    <source>
        <dbReference type="ARBA" id="ARBA00022763"/>
    </source>
</evidence>
<dbReference type="GO" id="GO:0006281">
    <property type="term" value="P:DNA repair"/>
    <property type="evidence" value="ECO:0007669"/>
    <property type="project" value="UniProtKB-UniRule"/>
</dbReference>
<comment type="subunit">
    <text evidence="15">Monomer.</text>
</comment>
<evidence type="ECO:0000256" key="11">
    <source>
        <dbReference type="ARBA" id="ARBA00022932"/>
    </source>
</evidence>
<comment type="caution">
    <text evidence="17">The sequence shown here is derived from an EMBL/GenBank/DDBJ whole genome shotgun (WGS) entry which is preliminary data.</text>
</comment>
<keyword evidence="7 15" id="KW-0235">DNA replication</keyword>
<comment type="cofactor">
    <cofactor evidence="15">
        <name>Mg(2+)</name>
        <dbReference type="ChEBI" id="CHEBI:18420"/>
    </cofactor>
    <text evidence="15">Binds 2 magnesium ions per subunit.</text>
</comment>
<dbReference type="InterPro" id="IPR017961">
    <property type="entry name" value="DNA_pol_Y-fam_little_finger"/>
</dbReference>
<feature type="active site" evidence="15">
    <location>
        <position position="109"/>
    </location>
</feature>
<dbReference type="GO" id="GO:0009432">
    <property type="term" value="P:SOS response"/>
    <property type="evidence" value="ECO:0007669"/>
    <property type="project" value="TreeGrafter"/>
</dbReference>
<dbReference type="FunFam" id="3.40.1170.60:FF:000001">
    <property type="entry name" value="DNA polymerase IV"/>
    <property type="match status" value="1"/>
</dbReference>
<dbReference type="Gene3D" id="1.10.150.20">
    <property type="entry name" value="5' to 3' exonuclease, C-terminal subdomain"/>
    <property type="match status" value="1"/>
</dbReference>
<dbReference type="InterPro" id="IPR043502">
    <property type="entry name" value="DNA/RNA_pol_sf"/>
</dbReference>
<dbReference type="GO" id="GO:0005829">
    <property type="term" value="C:cytosol"/>
    <property type="evidence" value="ECO:0007669"/>
    <property type="project" value="TreeGrafter"/>
</dbReference>
<keyword evidence="10 15" id="KW-0460">Magnesium</keyword>
<protein>
    <recommendedName>
        <fullName evidence="15">DNA polymerase IV</fullName>
        <shortName evidence="15">Pol IV</shortName>
        <ecNumber evidence="15">2.7.7.7</ecNumber>
    </recommendedName>
</protein>
<comment type="function">
    <text evidence="15">Poorly processive, error-prone DNA polymerase involved in untargeted mutagenesis. Copies undamaged DNA at stalled replication forks, which arise in vivo from mismatched or misaligned primer ends. These misaligned primers can be extended by PolIV. Exhibits no 3'-5' exonuclease (proofreading) activity. May be involved in translesional synthesis, in conjunction with the beta clamp from PolIII.</text>
</comment>
<dbReference type="GO" id="GO:0000287">
    <property type="term" value="F:magnesium ion binding"/>
    <property type="evidence" value="ECO:0007669"/>
    <property type="project" value="UniProtKB-UniRule"/>
</dbReference>
<comment type="subcellular location">
    <subcellularLocation>
        <location evidence="1 15">Cytoplasm</location>
    </subcellularLocation>
</comment>
<evidence type="ECO:0000256" key="1">
    <source>
        <dbReference type="ARBA" id="ARBA00004496"/>
    </source>
</evidence>
<keyword evidence="13 15" id="KW-0234">DNA repair</keyword>
<evidence type="ECO:0000256" key="5">
    <source>
        <dbReference type="ARBA" id="ARBA00022679"/>
    </source>
</evidence>
<keyword evidence="6 15" id="KW-0548">Nucleotidyltransferase</keyword>
<dbReference type="GO" id="GO:0042276">
    <property type="term" value="P:error-prone translesion synthesis"/>
    <property type="evidence" value="ECO:0007669"/>
    <property type="project" value="TreeGrafter"/>
</dbReference>
<evidence type="ECO:0000256" key="4">
    <source>
        <dbReference type="ARBA" id="ARBA00022490"/>
    </source>
</evidence>
<dbReference type="EMBL" id="PIPJ01000001">
    <property type="protein sequence ID" value="RUO23326.1"/>
    <property type="molecule type" value="Genomic_DNA"/>
</dbReference>
<dbReference type="GO" id="GO:0006261">
    <property type="term" value="P:DNA-templated DNA replication"/>
    <property type="evidence" value="ECO:0007669"/>
    <property type="project" value="UniProtKB-UniRule"/>
</dbReference>
<dbReference type="Pfam" id="PF00817">
    <property type="entry name" value="IMS"/>
    <property type="match status" value="1"/>
</dbReference>
<evidence type="ECO:0000256" key="15">
    <source>
        <dbReference type="HAMAP-Rule" id="MF_01113"/>
    </source>
</evidence>
<dbReference type="AlphaFoldDB" id="A0A432W2J7"/>